<dbReference type="STRING" id="6526.A0A2C9KC68"/>
<organism evidence="3 4">
    <name type="scientific">Biomphalaria glabrata</name>
    <name type="common">Bloodfluke planorb</name>
    <name type="synonym">Freshwater snail</name>
    <dbReference type="NCBI Taxonomy" id="6526"/>
    <lineage>
        <taxon>Eukaryota</taxon>
        <taxon>Metazoa</taxon>
        <taxon>Spiralia</taxon>
        <taxon>Lophotrochozoa</taxon>
        <taxon>Mollusca</taxon>
        <taxon>Gastropoda</taxon>
        <taxon>Heterobranchia</taxon>
        <taxon>Euthyneura</taxon>
        <taxon>Panpulmonata</taxon>
        <taxon>Hygrophila</taxon>
        <taxon>Lymnaeoidea</taxon>
        <taxon>Planorbidae</taxon>
        <taxon>Biomphalaria</taxon>
    </lineage>
</organism>
<evidence type="ECO:0000313" key="4">
    <source>
        <dbReference type="Proteomes" id="UP000076420"/>
    </source>
</evidence>
<dbReference type="InterPro" id="IPR056748">
    <property type="entry name" value="VPS13-like_C"/>
</dbReference>
<dbReference type="PANTHER" id="PTHR16166">
    <property type="entry name" value="VACUOLAR PROTEIN SORTING-ASSOCIATED PROTEIN VPS13"/>
    <property type="match status" value="1"/>
</dbReference>
<sequence length="599" mass="66943">MKHALDRDHIEEFFAQSDVKVYFVSFLDGLQRVAMFTQDLWLANLAQEAGELEQADQELNLKIHDMGFSLVNNELCLELAYMGITRSGDCNEASVLWLKTITFPKPFIEVSLMNKIHEHSNLVQIKYFKVLIQEMNLKVDQGFLSQLLAMFASDILALRDQEPTLFQTDVDSTKLSLKEVAGVSIQAQRVSFYDYFHISPIKIHVSFSLQGGSMKDTPQAHIMGVFLQSVGVVLTDVQDVVFKLGYFERNYTFYNNTQLTNEFVRHYSGQAVKQMYVLVLGLDVLGNPFGLLRGLSEGIEDLFYEPYQGAIQGPGEFAEGLALGVRSLFGHAVGGAAGAVSRITGTLGKGLAALTLDDDYQKKRREQLNKRPATASEGFARGGKGLVMGVFDGVTGIVRKPVEGAKQEGVTGFFKGVGKGLVGVVTRPTSGVVDFASSTLEGVRRITDFTDEIHRLRPARRFNKDGIVRPYILEEAEGFNLLRETDKGQYVDTDEYVAHFKVKEDGKTVFIITDKRILLAKRGELFGTWDSEWMFTYQELKGEPKITNKGLEITLKTEKKKMFGSNVTKKDLHTDLKVAQLILSKIQEVMAMERVESGV</sequence>
<dbReference type="InterPro" id="IPR026847">
    <property type="entry name" value="VPS13"/>
</dbReference>
<dbReference type="GO" id="GO:0045053">
    <property type="term" value="P:protein retention in Golgi apparatus"/>
    <property type="evidence" value="ECO:0007669"/>
    <property type="project" value="TreeGrafter"/>
</dbReference>
<dbReference type="GO" id="GO:0006623">
    <property type="term" value="P:protein targeting to vacuole"/>
    <property type="evidence" value="ECO:0007669"/>
    <property type="project" value="TreeGrafter"/>
</dbReference>
<dbReference type="PANTHER" id="PTHR16166:SF93">
    <property type="entry name" value="INTERMEMBRANE LIPID TRANSFER PROTEIN VPS13"/>
    <property type="match status" value="1"/>
</dbReference>
<reference evidence="3" key="1">
    <citation type="submission" date="2020-05" db="UniProtKB">
        <authorList>
            <consortium name="EnsemblMetazoa"/>
        </authorList>
    </citation>
    <scope>IDENTIFICATION</scope>
    <source>
        <strain evidence="3">BB02</strain>
    </source>
</reference>
<dbReference type="Pfam" id="PF25037">
    <property type="entry name" value="VPS13_C"/>
    <property type="match status" value="1"/>
</dbReference>
<evidence type="ECO:0000259" key="2">
    <source>
        <dbReference type="Pfam" id="PF25037"/>
    </source>
</evidence>
<proteinExistence type="inferred from homology"/>
<comment type="similarity">
    <text evidence="1">Belongs to the VPS13 family.</text>
</comment>
<gene>
    <name evidence="3" type="primary">106059483</name>
</gene>
<evidence type="ECO:0000256" key="1">
    <source>
        <dbReference type="ARBA" id="ARBA00006545"/>
    </source>
</evidence>
<accession>A0A2C9KC68</accession>
<dbReference type="AlphaFoldDB" id="A0A2C9KC68"/>
<name>A0A2C9KC68_BIOGL</name>
<feature type="domain" description="Intermembrane lipid transfer protein VPS13-like C-terminal" evidence="2">
    <location>
        <begin position="456"/>
        <end position="560"/>
    </location>
</feature>
<protein>
    <recommendedName>
        <fullName evidence="2">Intermembrane lipid transfer protein VPS13-like C-terminal domain-containing protein</fullName>
    </recommendedName>
</protein>
<dbReference type="VEuPathDB" id="VectorBase:BGLB017452"/>
<dbReference type="Proteomes" id="UP000076420">
    <property type="component" value="Unassembled WGS sequence"/>
</dbReference>
<evidence type="ECO:0000313" key="3">
    <source>
        <dbReference type="EnsemblMetazoa" id="BGLB017452-PA"/>
    </source>
</evidence>
<dbReference type="KEGG" id="bgt:106059483"/>
<dbReference type="EnsemblMetazoa" id="BGLB017452-RA">
    <property type="protein sequence ID" value="BGLB017452-PA"/>
    <property type="gene ID" value="BGLB017452"/>
</dbReference>
<dbReference type="VEuPathDB" id="VectorBase:BGLAX_051852"/>